<evidence type="ECO:0000313" key="2">
    <source>
        <dbReference type="EMBL" id="TQN31787.1"/>
    </source>
</evidence>
<keyword evidence="3" id="KW-1185">Reference proteome</keyword>
<gene>
    <name evidence="2" type="ORF">FHX37_1708</name>
</gene>
<dbReference type="EMBL" id="VFQC01000001">
    <property type="protein sequence ID" value="TQN31787.1"/>
    <property type="molecule type" value="Genomic_DNA"/>
</dbReference>
<comment type="caution">
    <text evidence="2">The sequence shown here is derived from an EMBL/GenBank/DDBJ whole genome shotgun (WGS) entry which is preliminary data.</text>
</comment>
<organism evidence="2 3">
    <name type="scientific">Haloactinospora alba</name>
    <dbReference type="NCBI Taxonomy" id="405555"/>
    <lineage>
        <taxon>Bacteria</taxon>
        <taxon>Bacillati</taxon>
        <taxon>Actinomycetota</taxon>
        <taxon>Actinomycetes</taxon>
        <taxon>Streptosporangiales</taxon>
        <taxon>Nocardiopsidaceae</taxon>
        <taxon>Haloactinospora</taxon>
    </lineage>
</organism>
<reference evidence="2 3" key="1">
    <citation type="submission" date="2019-06" db="EMBL/GenBank/DDBJ databases">
        <title>Sequencing the genomes of 1000 actinobacteria strains.</title>
        <authorList>
            <person name="Klenk H.-P."/>
        </authorList>
    </citation>
    <scope>NUCLEOTIDE SEQUENCE [LARGE SCALE GENOMIC DNA]</scope>
    <source>
        <strain evidence="2 3">DSM 45015</strain>
    </source>
</reference>
<feature type="region of interest" description="Disordered" evidence="1">
    <location>
        <begin position="53"/>
        <end position="74"/>
    </location>
</feature>
<proteinExistence type="predicted"/>
<evidence type="ECO:0000313" key="3">
    <source>
        <dbReference type="Proteomes" id="UP000317422"/>
    </source>
</evidence>
<dbReference type="AlphaFoldDB" id="A0A543NIW9"/>
<protein>
    <submittedName>
        <fullName evidence="2">Uncharacterized protein</fullName>
    </submittedName>
</protein>
<evidence type="ECO:0000256" key="1">
    <source>
        <dbReference type="SAM" id="MobiDB-lite"/>
    </source>
</evidence>
<dbReference type="Proteomes" id="UP000317422">
    <property type="component" value="Unassembled WGS sequence"/>
</dbReference>
<sequence length="74" mass="7652">MAVTAQIQRGRFRNLPDGSPLVGVLRAEGLGAGQHAECYEQCATGGSLALRSSTEPKVTETPGLLAEAGVANDR</sequence>
<name>A0A543NIW9_9ACTN</name>
<accession>A0A543NIW9</accession>